<evidence type="ECO:0000313" key="2">
    <source>
        <dbReference type="EMBL" id="MFD1124152.1"/>
    </source>
</evidence>
<feature type="transmembrane region" description="Helical" evidence="1">
    <location>
        <begin position="57"/>
        <end position="83"/>
    </location>
</feature>
<feature type="transmembrane region" description="Helical" evidence="1">
    <location>
        <begin position="151"/>
        <end position="175"/>
    </location>
</feature>
<accession>A0ABW3PFW7</accession>
<feature type="transmembrane region" description="Helical" evidence="1">
    <location>
        <begin position="95"/>
        <end position="119"/>
    </location>
</feature>
<name>A0ABW3PFW7_9LACO</name>
<protein>
    <submittedName>
        <fullName evidence="2">ABC-2 transporter permease</fullName>
    </submittedName>
</protein>
<dbReference type="RefSeq" id="WP_382389705.1">
    <property type="nucleotide sequence ID" value="NZ_JBHTLH010000005.1"/>
</dbReference>
<evidence type="ECO:0000313" key="3">
    <source>
        <dbReference type="Proteomes" id="UP001597156"/>
    </source>
</evidence>
<keyword evidence="1" id="KW-0472">Membrane</keyword>
<dbReference type="EMBL" id="JBHTLH010000005">
    <property type="protein sequence ID" value="MFD1124152.1"/>
    <property type="molecule type" value="Genomic_DNA"/>
</dbReference>
<gene>
    <name evidence="2" type="ORF">ACFQ22_02080</name>
</gene>
<organism evidence="2 3">
    <name type="scientific">Lentilactobacillus raoultii</name>
    <dbReference type="NCBI Taxonomy" id="1987503"/>
    <lineage>
        <taxon>Bacteria</taxon>
        <taxon>Bacillati</taxon>
        <taxon>Bacillota</taxon>
        <taxon>Bacilli</taxon>
        <taxon>Lactobacillales</taxon>
        <taxon>Lactobacillaceae</taxon>
        <taxon>Lentilactobacillus</taxon>
    </lineage>
</organism>
<dbReference type="Proteomes" id="UP001597156">
    <property type="component" value="Unassembled WGS sequence"/>
</dbReference>
<feature type="transmembrane region" description="Helical" evidence="1">
    <location>
        <begin position="6"/>
        <end position="36"/>
    </location>
</feature>
<keyword evidence="1" id="KW-1133">Transmembrane helix</keyword>
<proteinExistence type="predicted"/>
<reference evidence="3" key="1">
    <citation type="journal article" date="2019" name="Int. J. Syst. Evol. Microbiol.">
        <title>The Global Catalogue of Microorganisms (GCM) 10K type strain sequencing project: providing services to taxonomists for standard genome sequencing and annotation.</title>
        <authorList>
            <consortium name="The Broad Institute Genomics Platform"/>
            <consortium name="The Broad Institute Genome Sequencing Center for Infectious Disease"/>
            <person name="Wu L."/>
            <person name="Ma J."/>
        </authorList>
    </citation>
    <scope>NUCLEOTIDE SEQUENCE [LARGE SCALE GENOMIC DNA]</scope>
    <source>
        <strain evidence="3">CCUG 71848</strain>
    </source>
</reference>
<evidence type="ECO:0000256" key="1">
    <source>
        <dbReference type="SAM" id="Phobius"/>
    </source>
</evidence>
<comment type="caution">
    <text evidence="2">The sequence shown here is derived from an EMBL/GenBank/DDBJ whole genome shotgun (WGS) entry which is preliminary data.</text>
</comment>
<keyword evidence="1" id="KW-0812">Transmembrane</keyword>
<sequence length="183" mass="19995">MDLLVLILALIKLPILSIAFGFASGLSVAGLIMPFYSSQGHNLDGMFTLFNFQRSEVVLGHFLYGLGFILLVILNYLCMAGLMTFLAPGQAGIEMVPAICLAMVGFLVFLLSVQYPFVINLDYGKALWSVVISLCIVMFLAPTVGTELSKTGLIGILICIVGVIVVLFSSIWLCIRLYQKKEF</sequence>
<keyword evidence="3" id="KW-1185">Reference proteome</keyword>
<feature type="transmembrane region" description="Helical" evidence="1">
    <location>
        <begin position="126"/>
        <end position="145"/>
    </location>
</feature>